<organism evidence="3 4">
    <name type="scientific">Persicimonas caeni</name>
    <dbReference type="NCBI Taxonomy" id="2292766"/>
    <lineage>
        <taxon>Bacteria</taxon>
        <taxon>Deltaproteobacteria</taxon>
        <taxon>Bradymonadales</taxon>
        <taxon>Bradymonadaceae</taxon>
        <taxon>Persicimonas</taxon>
    </lineage>
</organism>
<dbReference type="EMBL" id="CP041186">
    <property type="protein sequence ID" value="QDG54070.1"/>
    <property type="molecule type" value="Genomic_DNA"/>
</dbReference>
<evidence type="ECO:0000313" key="4">
    <source>
        <dbReference type="Proteomes" id="UP000315995"/>
    </source>
</evidence>
<name>A0A4Y6Q0Q7_PERCE</name>
<dbReference type="RefSeq" id="WP_141200515.1">
    <property type="nucleotide sequence ID" value="NZ_CP041186.1"/>
</dbReference>
<accession>A0A4Y6Q0Q7</accession>
<dbReference type="Proteomes" id="UP000315995">
    <property type="component" value="Chromosome"/>
</dbReference>
<feature type="region of interest" description="Disordered" evidence="1">
    <location>
        <begin position="42"/>
        <end position="84"/>
    </location>
</feature>
<evidence type="ECO:0000313" key="3">
    <source>
        <dbReference type="EMBL" id="QDG54070.1"/>
    </source>
</evidence>
<keyword evidence="4" id="KW-1185">Reference proteome</keyword>
<keyword evidence="2" id="KW-0812">Transmembrane</keyword>
<keyword evidence="2" id="KW-0472">Membrane</keyword>
<keyword evidence="2" id="KW-1133">Transmembrane helix</keyword>
<feature type="transmembrane region" description="Helical" evidence="2">
    <location>
        <begin position="248"/>
        <end position="268"/>
    </location>
</feature>
<accession>A0A5B8YCK7</accession>
<gene>
    <name evidence="3" type="ORF">FIV42_26005</name>
</gene>
<dbReference type="OrthoDB" id="5507543at2"/>
<protein>
    <submittedName>
        <fullName evidence="3">Uncharacterized protein</fullName>
    </submittedName>
</protein>
<proteinExistence type="predicted"/>
<feature type="compositionally biased region" description="Basic and acidic residues" evidence="1">
    <location>
        <begin position="50"/>
        <end position="59"/>
    </location>
</feature>
<sequence length="278" mass="30664">MEIRCDNCSHVGPAAEVRPGAGGVVLVCENCEHENVLDVGETTTNAGAGRDAEAPDASKAKTPQTAELDAPDKEPAEARAGSFESNDQVRMWLREDALKALIPEPGVGPRCRKCAQLLSPHADNCTRCGLNRDEAERHAPGEAPWERAPQGKESEKEQAELLWESFAEDPGSQSLQKFVDFVRDEGLLDLGIRKLRFYLVDHPDDDEAVGHLRDLAESLQSKIIVAQVQARASADSFQEDVSRFRNRMLIGTLVFWGGIFLLFLMFFWDNCASGIPNF</sequence>
<evidence type="ECO:0000256" key="2">
    <source>
        <dbReference type="SAM" id="Phobius"/>
    </source>
</evidence>
<evidence type="ECO:0000256" key="1">
    <source>
        <dbReference type="SAM" id="MobiDB-lite"/>
    </source>
</evidence>
<reference evidence="3 4" key="1">
    <citation type="submission" date="2019-06" db="EMBL/GenBank/DDBJ databases">
        <title>Persicimonas caeni gen. nov., sp. nov., a predatory bacterium isolated from solar saltern.</title>
        <authorList>
            <person name="Wang S."/>
        </authorList>
    </citation>
    <scope>NUCLEOTIDE SEQUENCE [LARGE SCALE GENOMIC DNA]</scope>
    <source>
        <strain evidence="3 4">YN101</strain>
    </source>
</reference>
<dbReference type="AlphaFoldDB" id="A0A4Y6Q0Q7"/>